<gene>
    <name evidence="3" type="ORF">PKOR_12520</name>
</gene>
<keyword evidence="1" id="KW-1133">Transmembrane helix</keyword>
<dbReference type="STRING" id="400092.PKOR_12520"/>
<evidence type="ECO:0000256" key="1">
    <source>
        <dbReference type="SAM" id="Phobius"/>
    </source>
</evidence>
<accession>A0A0E3ZG44</accession>
<evidence type="ECO:0000313" key="4">
    <source>
        <dbReference type="Proteomes" id="UP000033109"/>
    </source>
</evidence>
<dbReference type="Proteomes" id="UP000033109">
    <property type="component" value="Chromosome"/>
</dbReference>
<reference evidence="3 4" key="1">
    <citation type="journal article" date="2015" name="Sci. Rep.">
        <title>Unraveling adaptation of Pontibacter korlensis to radiation and infertility in desert through complete genome and comparative transcriptomic analysis.</title>
        <authorList>
            <person name="Dai J."/>
            <person name="Dai W."/>
            <person name="Qiu C."/>
            <person name="Yang Z."/>
            <person name="Zhang Y."/>
            <person name="Zhou M."/>
            <person name="Zhang L."/>
            <person name="Fang C."/>
            <person name="Gao Q."/>
            <person name="Yang Q."/>
            <person name="Li X."/>
            <person name="Wang Z."/>
            <person name="Wang Z."/>
            <person name="Jia Z."/>
            <person name="Chen X."/>
        </authorList>
    </citation>
    <scope>NUCLEOTIDE SEQUENCE [LARGE SCALE GENOMIC DNA]</scope>
    <source>
        <strain evidence="3 4">X14-1T</strain>
    </source>
</reference>
<name>A0A0E3ZG44_9BACT</name>
<organism evidence="3 4">
    <name type="scientific">Pontibacter korlensis</name>
    <dbReference type="NCBI Taxonomy" id="400092"/>
    <lineage>
        <taxon>Bacteria</taxon>
        <taxon>Pseudomonadati</taxon>
        <taxon>Bacteroidota</taxon>
        <taxon>Cytophagia</taxon>
        <taxon>Cytophagales</taxon>
        <taxon>Hymenobacteraceae</taxon>
        <taxon>Pontibacter</taxon>
    </lineage>
</organism>
<dbReference type="GO" id="GO:0016020">
    <property type="term" value="C:membrane"/>
    <property type="evidence" value="ECO:0007669"/>
    <property type="project" value="TreeGrafter"/>
</dbReference>
<dbReference type="Pfam" id="PF00487">
    <property type="entry name" value="FA_desaturase"/>
    <property type="match status" value="1"/>
</dbReference>
<dbReference type="GO" id="GO:0008610">
    <property type="term" value="P:lipid biosynthetic process"/>
    <property type="evidence" value="ECO:0007669"/>
    <property type="project" value="UniProtKB-ARBA"/>
</dbReference>
<dbReference type="InterPro" id="IPR005804">
    <property type="entry name" value="FA_desaturase_dom"/>
</dbReference>
<feature type="transmembrane region" description="Helical" evidence="1">
    <location>
        <begin position="102"/>
        <end position="121"/>
    </location>
</feature>
<keyword evidence="1" id="KW-0812">Transmembrane</keyword>
<dbReference type="EMBL" id="CP009621">
    <property type="protein sequence ID" value="AKD03794.1"/>
    <property type="molecule type" value="Genomic_DNA"/>
</dbReference>
<evidence type="ECO:0000259" key="2">
    <source>
        <dbReference type="Pfam" id="PF00487"/>
    </source>
</evidence>
<protein>
    <submittedName>
        <fullName evidence="3">Fatty acid desaturase</fullName>
    </submittedName>
</protein>
<feature type="transmembrane region" description="Helical" evidence="1">
    <location>
        <begin position="164"/>
        <end position="185"/>
    </location>
</feature>
<dbReference type="PATRIC" id="fig|400092.3.peg.2735"/>
<feature type="transmembrane region" description="Helical" evidence="1">
    <location>
        <begin position="69"/>
        <end position="90"/>
    </location>
</feature>
<feature type="transmembrane region" description="Helical" evidence="1">
    <location>
        <begin position="236"/>
        <end position="258"/>
    </location>
</feature>
<dbReference type="PANTHER" id="PTHR19353">
    <property type="entry name" value="FATTY ACID DESATURASE 2"/>
    <property type="match status" value="1"/>
</dbReference>
<feature type="transmembrane region" description="Helical" evidence="1">
    <location>
        <begin position="206"/>
        <end position="230"/>
    </location>
</feature>
<dbReference type="PIRSF" id="PIRSF015921">
    <property type="entry name" value="FA_sphinglp_des"/>
    <property type="match status" value="1"/>
</dbReference>
<feature type="domain" description="Fatty acid desaturase" evidence="2">
    <location>
        <begin position="71"/>
        <end position="341"/>
    </location>
</feature>
<dbReference type="InterPro" id="IPR012171">
    <property type="entry name" value="Fatty_acid_desaturase"/>
</dbReference>
<dbReference type="PANTHER" id="PTHR19353:SF19">
    <property type="entry name" value="DELTA(5) FATTY ACID DESATURASE C-RELATED"/>
    <property type="match status" value="1"/>
</dbReference>
<evidence type="ECO:0000313" key="3">
    <source>
        <dbReference type="EMBL" id="AKD03794.1"/>
    </source>
</evidence>
<dbReference type="OrthoDB" id="104711at2"/>
<keyword evidence="4" id="KW-1185">Reference proteome</keyword>
<sequence length="372" mass="42447">MKLKGKVKFVNKDKNLFFATLRKRVDTYFSDHNLSKSGNGKLLTKSVVLLLLYLIPFAGLLAFTPSLGISLVLWFVMGLGVAGVAMSVMHDANHGAFSKNKTINYLMAHSVNLLGASAFNWKLQHNILHHTYTNVVEMDEDIDDIVFMRFSPHTKVKFYHKIQWAYAFMFYGLLTLYWVILKDFLQFFRYINNGVNANSKEKNRVAFTRIIALKVFYFFSLLAAPTLFFGVPFLEVVLGFLLMHFVSGIILSVVFQLAHTVEGTSHPRPDENGNIENDWAIHQLNTTANFSRKSKLLSWYVGGLNFQIEHHLFPRISHVHYPAIATIVKDTAAEYGIPYIESETLMQAVRSHLATLHRFGRLQLPHLSEVMA</sequence>
<keyword evidence="1" id="KW-0472">Membrane</keyword>
<dbReference type="RefSeq" id="WP_046311157.1">
    <property type="nucleotide sequence ID" value="NZ_CBCSCY010000003.1"/>
</dbReference>
<dbReference type="CDD" id="cd03506">
    <property type="entry name" value="Delta6-FADS-like"/>
    <property type="match status" value="1"/>
</dbReference>
<dbReference type="HOGENOM" id="CLU_030320_0_0_10"/>
<dbReference type="AlphaFoldDB" id="A0A0E3ZG44"/>
<proteinExistence type="predicted"/>
<dbReference type="KEGG" id="pko:PKOR_12520"/>
<dbReference type="GO" id="GO:0016717">
    <property type="term" value="F:oxidoreductase activity, acting on paired donors, with oxidation of a pair of donors resulting in the reduction of molecular oxygen to two molecules of water"/>
    <property type="evidence" value="ECO:0007669"/>
    <property type="project" value="TreeGrafter"/>
</dbReference>
<feature type="transmembrane region" description="Helical" evidence="1">
    <location>
        <begin position="42"/>
        <end position="63"/>
    </location>
</feature>